<dbReference type="EMBL" id="CAICTM010002607">
    <property type="protein sequence ID" value="CAB9529739.1"/>
    <property type="molecule type" value="Genomic_DNA"/>
</dbReference>
<accession>A0A9N8F2Z5</accession>
<feature type="compositionally biased region" description="Basic and acidic residues" evidence="1">
    <location>
        <begin position="1120"/>
        <end position="1135"/>
    </location>
</feature>
<sequence>MKRVSKIFHGGGSSQKHKGPGRGAIAVGEESAAMALVDREEGDTHAMTDLSGRSHSNTNGGQHPKKSKGLKKIAQKMNILGKKSSTHSSSNKRQSTSEVTDLVDMELLDPPAAQLAPLDALKDSHRGGEEGDPEEELSRRLSERLSNHTTSHTTSTAATTSHSNRTSLMNRRSFSHPNLSAADTEDLLATPKQPKMATVAKATNIVLNSPAPATTTSSTASALVKSPVTKLAPSMRDVSRRRVSGEDSNSSINYKEQETTTSTPHTPKTPRTSTTKQKKKTSRRRASVAGDGRDTTTTTKSRTTPIETETDSIPPLHVEELLLSPTKLVINSATHGTIETTMTKEDLMSPHVTKIVRRLPNGNLYITPKPTTKSTNNNDGSSPKESSSKKQQQQQQFQQSESTFTTEATEQQELPSKLPLMDNSSSAQTHHRTDRRTSAGTKKTTNRRRRRSSVEETAAPERRRRSSGSHVAKKQSSPVPELMPATTTTADQTPDPTTMHDVSDTTFNLASVRQTIQNANTDTPASFVSPRRTSRAAGTGVAATPRQRRRRKSGSHLPATSQPVTVGEADSVQLASCPRTTGRARPKPRTRRRRASSIGHAITTTTTTTAPDSKELPDNLPLTSTGSIEAEEQEERPKMLKKKARRRNSTSSIPDAGAALDAMEQQQAGHSSAGKMSSTSNNKRTSMSTSSKRRSTERKASKRNVMKQEPEEEKVNPPPESSSSSRKSVRKAGRRMSKEKRGIVEPTDESTSTSTPLSPLRRSNSTTQFVSQSQHYPPRPPSTRSKAKRRTSFAGDGTDFSDNDANSTFISPNVLKQRLQIPTQSPPHSTAEATEPMEEHTAHTFATEMTPLDQQSSHSFAHELTSDDFQQNNNNVPKRKAKSISPATNKKESVEPPARTRSHVDIFQSHFVVASGGGSGHGSGSGHGGKKYRSSPKSARKRPVMEPEGTKAHDTNDEGEFRPSVKPTVSAVSSDSASAATSTSLPQPWKELLKTTKQRAQSMGDVVSSNNNNNYNHNHASYDFSAGTPSEDLASTESLELEPSPTSVLEEPPTKGVFSLDFTNQQQDVEPHVLTKQQKQQGTSDVQAYHESIQWKSLAVPHPLQSSGRRAQRRMTLTCDGRDNLDSGTNTDRRAKTVAPPGNDGNILSPRGAASRDSDVDAERQKLISPAASNDDASEADLDLSDMVLTQAESEIEAAQLPSVTTIVQHLSASASLIDATDIPYKTTLNSFAAERSVDTDDETLLTRSESGEEDSANNELPKQGSAIT</sequence>
<feature type="compositionally biased region" description="Basic and acidic residues" evidence="1">
    <location>
        <begin position="120"/>
        <end position="129"/>
    </location>
</feature>
<feature type="compositionally biased region" description="Basic and acidic residues" evidence="1">
    <location>
        <begin position="1154"/>
        <end position="1163"/>
    </location>
</feature>
<feature type="compositionally biased region" description="Basic residues" evidence="1">
    <location>
        <begin position="691"/>
        <end position="705"/>
    </location>
</feature>
<keyword evidence="3" id="KW-1185">Reference proteome</keyword>
<feature type="compositionally biased region" description="Basic and acidic residues" evidence="1">
    <location>
        <begin position="943"/>
        <end position="963"/>
    </location>
</feature>
<feature type="compositionally biased region" description="Basic residues" evidence="1">
    <location>
        <begin position="928"/>
        <end position="942"/>
    </location>
</feature>
<feature type="compositionally biased region" description="Polar residues" evidence="1">
    <location>
        <begin position="820"/>
        <end position="832"/>
    </location>
</feature>
<feature type="non-terminal residue" evidence="2">
    <location>
        <position position="1269"/>
    </location>
</feature>
<gene>
    <name evidence="2" type="ORF">SEMRO_2609_G332480.1</name>
</gene>
<comment type="caution">
    <text evidence="2">The sequence shown here is derived from an EMBL/GenBank/DDBJ whole genome shotgun (WGS) entry which is preliminary data.</text>
</comment>
<feature type="compositionally biased region" description="Basic residues" evidence="1">
    <location>
        <begin position="582"/>
        <end position="595"/>
    </location>
</feature>
<feature type="compositionally biased region" description="Basic residues" evidence="1">
    <location>
        <begin position="63"/>
        <end position="74"/>
    </location>
</feature>
<feature type="compositionally biased region" description="Polar residues" evidence="1">
    <location>
        <begin position="86"/>
        <end position="99"/>
    </location>
</feature>
<feature type="compositionally biased region" description="Basic residues" evidence="1">
    <location>
        <begin position="727"/>
        <end position="738"/>
    </location>
</feature>
<feature type="compositionally biased region" description="Polar residues" evidence="1">
    <location>
        <begin position="51"/>
        <end position="61"/>
    </location>
</feature>
<feature type="compositionally biased region" description="Low complexity" evidence="1">
    <location>
        <begin position="484"/>
        <end position="497"/>
    </location>
</feature>
<feature type="compositionally biased region" description="Polar residues" evidence="1">
    <location>
        <begin position="867"/>
        <end position="876"/>
    </location>
</feature>
<feature type="compositionally biased region" description="Basic and acidic residues" evidence="1">
    <location>
        <begin position="706"/>
        <end position="715"/>
    </location>
</feature>
<evidence type="ECO:0000313" key="3">
    <source>
        <dbReference type="Proteomes" id="UP001153069"/>
    </source>
</evidence>
<feature type="compositionally biased region" description="Basic and acidic residues" evidence="1">
    <location>
        <begin position="37"/>
        <end position="46"/>
    </location>
</feature>
<feature type="compositionally biased region" description="Basic and acidic residues" evidence="1">
    <location>
        <begin position="136"/>
        <end position="146"/>
    </location>
</feature>
<dbReference type="AlphaFoldDB" id="A0A9N8F2Z5"/>
<feature type="compositionally biased region" description="Low complexity" evidence="1">
    <location>
        <begin position="259"/>
        <end position="275"/>
    </location>
</feature>
<feature type="region of interest" description="Disordered" evidence="1">
    <location>
        <begin position="230"/>
        <end position="316"/>
    </location>
</feature>
<evidence type="ECO:0000313" key="2">
    <source>
        <dbReference type="EMBL" id="CAB9529739.1"/>
    </source>
</evidence>
<feature type="compositionally biased region" description="Low complexity" evidence="1">
    <location>
        <begin position="750"/>
        <end position="763"/>
    </location>
</feature>
<dbReference type="Proteomes" id="UP001153069">
    <property type="component" value="Unassembled WGS sequence"/>
</dbReference>
<feature type="compositionally biased region" description="Low complexity" evidence="1">
    <location>
        <begin position="108"/>
        <end position="119"/>
    </location>
</feature>
<feature type="compositionally biased region" description="Basic residues" evidence="1">
    <location>
        <begin position="639"/>
        <end position="648"/>
    </location>
</feature>
<feature type="region of interest" description="Disordered" evidence="1">
    <location>
        <begin position="1"/>
        <end position="180"/>
    </location>
</feature>
<proteinExistence type="predicted"/>
<feature type="region of interest" description="Disordered" evidence="1">
    <location>
        <begin position="1102"/>
        <end position="1163"/>
    </location>
</feature>
<feature type="compositionally biased region" description="Low complexity" evidence="1">
    <location>
        <begin position="675"/>
        <end position="690"/>
    </location>
</feature>
<feature type="compositionally biased region" description="Low complexity" evidence="1">
    <location>
        <begin position="147"/>
        <end position="167"/>
    </location>
</feature>
<evidence type="ECO:0000256" key="1">
    <source>
        <dbReference type="SAM" id="MobiDB-lite"/>
    </source>
</evidence>
<feature type="compositionally biased region" description="Low complexity" evidence="1">
    <location>
        <begin position="968"/>
        <end position="984"/>
    </location>
</feature>
<name>A0A9N8F2Z5_9STRA</name>
<feature type="compositionally biased region" description="Basic residues" evidence="1">
    <location>
        <begin position="276"/>
        <end position="286"/>
    </location>
</feature>
<feature type="region of interest" description="Disordered" evidence="1">
    <location>
        <begin position="518"/>
        <end position="1051"/>
    </location>
</feature>
<protein>
    <submittedName>
        <fullName evidence="2">Uncharacterized protein</fullName>
    </submittedName>
</protein>
<feature type="region of interest" description="Disordered" evidence="1">
    <location>
        <begin position="359"/>
        <end position="502"/>
    </location>
</feature>
<feature type="compositionally biased region" description="Basic residues" evidence="1">
    <location>
        <begin position="462"/>
        <end position="473"/>
    </location>
</feature>
<reference evidence="2" key="1">
    <citation type="submission" date="2020-06" db="EMBL/GenBank/DDBJ databases">
        <authorList>
            <consortium name="Plant Systems Biology data submission"/>
        </authorList>
    </citation>
    <scope>NUCLEOTIDE SEQUENCE</scope>
    <source>
        <strain evidence="2">D6</strain>
    </source>
</reference>
<feature type="compositionally biased region" description="Polar residues" evidence="1">
    <location>
        <begin position="168"/>
        <end position="178"/>
    </location>
</feature>
<feature type="compositionally biased region" description="Polar residues" evidence="1">
    <location>
        <begin position="764"/>
        <end position="775"/>
    </location>
</feature>
<feature type="compositionally biased region" description="Low complexity" evidence="1">
    <location>
        <begin position="367"/>
        <end position="407"/>
    </location>
</feature>
<feature type="compositionally biased region" description="Low complexity" evidence="1">
    <location>
        <begin position="1010"/>
        <end position="1019"/>
    </location>
</feature>
<feature type="compositionally biased region" description="Gly residues" evidence="1">
    <location>
        <begin position="915"/>
        <end position="927"/>
    </location>
</feature>
<feature type="compositionally biased region" description="Polar residues" evidence="1">
    <location>
        <begin position="1258"/>
        <end position="1269"/>
    </location>
</feature>
<feature type="compositionally biased region" description="Low complexity" evidence="1">
    <location>
        <begin position="295"/>
        <end position="307"/>
    </location>
</feature>
<feature type="region of interest" description="Disordered" evidence="1">
    <location>
        <begin position="1235"/>
        <end position="1269"/>
    </location>
</feature>
<organism evidence="2 3">
    <name type="scientific">Seminavis robusta</name>
    <dbReference type="NCBI Taxonomy" id="568900"/>
    <lineage>
        <taxon>Eukaryota</taxon>
        <taxon>Sar</taxon>
        <taxon>Stramenopiles</taxon>
        <taxon>Ochrophyta</taxon>
        <taxon>Bacillariophyta</taxon>
        <taxon>Bacillariophyceae</taxon>
        <taxon>Bacillariophycidae</taxon>
        <taxon>Naviculales</taxon>
        <taxon>Naviculaceae</taxon>
        <taxon>Seminavis</taxon>
    </lineage>
</organism>